<comment type="caution">
    <text evidence="3">The sequence shown here is derived from an EMBL/GenBank/DDBJ whole genome shotgun (WGS) entry which is preliminary data.</text>
</comment>
<dbReference type="AlphaFoldDB" id="A0A9N7TID2"/>
<feature type="transmembrane region" description="Helical" evidence="2">
    <location>
        <begin position="50"/>
        <end position="68"/>
    </location>
</feature>
<proteinExistence type="predicted"/>
<dbReference type="EMBL" id="CADEAL010000058">
    <property type="protein sequence ID" value="CAB1413502.1"/>
    <property type="molecule type" value="Genomic_DNA"/>
</dbReference>
<protein>
    <recommendedName>
        <fullName evidence="5">Transmembrane protein</fullName>
    </recommendedName>
</protein>
<reference evidence="3" key="1">
    <citation type="submission" date="2020-03" db="EMBL/GenBank/DDBJ databases">
        <authorList>
            <person name="Weist P."/>
        </authorList>
    </citation>
    <scope>NUCLEOTIDE SEQUENCE</scope>
</reference>
<evidence type="ECO:0000313" key="3">
    <source>
        <dbReference type="EMBL" id="CAB1413502.1"/>
    </source>
</evidence>
<accession>A0A9N7TID2</accession>
<feature type="region of interest" description="Disordered" evidence="1">
    <location>
        <begin position="113"/>
        <end position="139"/>
    </location>
</feature>
<gene>
    <name evidence="3" type="ORF">PLEPLA_LOCUS1202</name>
</gene>
<dbReference type="Proteomes" id="UP001153269">
    <property type="component" value="Unassembled WGS sequence"/>
</dbReference>
<sequence>MRTSTRNRTRSPVQLREETSRCLYAKFTILSEYSHMKPDRDDAVSPLKDVALLLPLLPLPLLLLLFPLLLLPLLLLLLSSSVCSVFCAASARSRRRNEEKRRVDVLRLFPRDVVSPEGSRGSSEEQRSAREEENPATEL</sequence>
<evidence type="ECO:0008006" key="5">
    <source>
        <dbReference type="Google" id="ProtNLM"/>
    </source>
</evidence>
<evidence type="ECO:0000313" key="4">
    <source>
        <dbReference type="Proteomes" id="UP001153269"/>
    </source>
</evidence>
<evidence type="ECO:0000256" key="2">
    <source>
        <dbReference type="SAM" id="Phobius"/>
    </source>
</evidence>
<organism evidence="3 4">
    <name type="scientific">Pleuronectes platessa</name>
    <name type="common">European plaice</name>
    <dbReference type="NCBI Taxonomy" id="8262"/>
    <lineage>
        <taxon>Eukaryota</taxon>
        <taxon>Metazoa</taxon>
        <taxon>Chordata</taxon>
        <taxon>Craniata</taxon>
        <taxon>Vertebrata</taxon>
        <taxon>Euteleostomi</taxon>
        <taxon>Actinopterygii</taxon>
        <taxon>Neopterygii</taxon>
        <taxon>Teleostei</taxon>
        <taxon>Neoteleostei</taxon>
        <taxon>Acanthomorphata</taxon>
        <taxon>Carangaria</taxon>
        <taxon>Pleuronectiformes</taxon>
        <taxon>Pleuronectoidei</taxon>
        <taxon>Pleuronectidae</taxon>
        <taxon>Pleuronectes</taxon>
    </lineage>
</organism>
<keyword evidence="4" id="KW-1185">Reference proteome</keyword>
<feature type="transmembrane region" description="Helical" evidence="2">
    <location>
        <begin position="74"/>
        <end position="91"/>
    </location>
</feature>
<evidence type="ECO:0000256" key="1">
    <source>
        <dbReference type="SAM" id="MobiDB-lite"/>
    </source>
</evidence>
<keyword evidence="2" id="KW-0472">Membrane</keyword>
<keyword evidence="2" id="KW-0812">Transmembrane</keyword>
<name>A0A9N7TID2_PLEPL</name>
<feature type="compositionally biased region" description="Basic and acidic residues" evidence="1">
    <location>
        <begin position="122"/>
        <end position="133"/>
    </location>
</feature>
<keyword evidence="2" id="KW-1133">Transmembrane helix</keyword>